<keyword evidence="1" id="KW-0805">Transcription regulation</keyword>
<keyword evidence="3" id="KW-0804">Transcription</keyword>
<evidence type="ECO:0000256" key="4">
    <source>
        <dbReference type="PROSITE-ProRule" id="PRU00335"/>
    </source>
</evidence>
<organism evidence="6 7">
    <name type="scientific">Actomonas aquatica</name>
    <dbReference type="NCBI Taxonomy" id="2866162"/>
    <lineage>
        <taxon>Bacteria</taxon>
        <taxon>Pseudomonadati</taxon>
        <taxon>Verrucomicrobiota</taxon>
        <taxon>Opitutia</taxon>
        <taxon>Opitutales</taxon>
        <taxon>Opitutaceae</taxon>
        <taxon>Actomonas</taxon>
    </lineage>
</organism>
<sequence>MDAALSLMWEESYGAVSVDDICRKADVRKGSFYYYFSSKSELAVRALDRMWEEHKRALEEYFAASRGPIERIRARCDQALIFQREMKQQYGRVLGCPLCSLGSEICNQDSAIRDKVREILDLKVGYWEQAIREAQDLGLLVANNPTQKARCAMAFFEGMIAQARLHDDLSRLEGLADQMCEHLGVRSSVTA</sequence>
<feature type="domain" description="HTH tetR-type" evidence="5">
    <location>
        <begin position="1"/>
        <end position="54"/>
    </location>
</feature>
<evidence type="ECO:0000259" key="5">
    <source>
        <dbReference type="PROSITE" id="PS50977"/>
    </source>
</evidence>
<dbReference type="Pfam" id="PF16925">
    <property type="entry name" value="TetR_C_13"/>
    <property type="match status" value="1"/>
</dbReference>
<dbReference type="PROSITE" id="PS50977">
    <property type="entry name" value="HTH_TETR_2"/>
    <property type="match status" value="1"/>
</dbReference>
<evidence type="ECO:0000256" key="3">
    <source>
        <dbReference type="ARBA" id="ARBA00023163"/>
    </source>
</evidence>
<evidence type="ECO:0000313" key="7">
    <source>
        <dbReference type="Proteomes" id="UP000738431"/>
    </source>
</evidence>
<dbReference type="PANTHER" id="PTHR47506">
    <property type="entry name" value="TRANSCRIPTIONAL REGULATORY PROTEIN"/>
    <property type="match status" value="1"/>
</dbReference>
<dbReference type="InterPro" id="IPR036271">
    <property type="entry name" value="Tet_transcr_reg_TetR-rel_C_sf"/>
</dbReference>
<keyword evidence="2 4" id="KW-0238">DNA-binding</keyword>
<dbReference type="PANTHER" id="PTHR47506:SF1">
    <property type="entry name" value="HTH-TYPE TRANSCRIPTIONAL REGULATOR YJDC"/>
    <property type="match status" value="1"/>
</dbReference>
<proteinExistence type="predicted"/>
<reference evidence="6 7" key="1">
    <citation type="submission" date="2021-08" db="EMBL/GenBank/DDBJ databases">
        <authorList>
            <person name="Zhang D."/>
            <person name="Zhang A."/>
            <person name="Wang L."/>
        </authorList>
    </citation>
    <scope>NUCLEOTIDE SEQUENCE [LARGE SCALE GENOMIC DNA]</scope>
    <source>
        <strain evidence="6 7">WL0086</strain>
    </source>
</reference>
<dbReference type="InterPro" id="IPR001647">
    <property type="entry name" value="HTH_TetR"/>
</dbReference>
<evidence type="ECO:0000256" key="2">
    <source>
        <dbReference type="ARBA" id="ARBA00023125"/>
    </source>
</evidence>
<protein>
    <submittedName>
        <fullName evidence="6">TetR/AcrR family transcriptional regulator</fullName>
    </submittedName>
</protein>
<dbReference type="SUPFAM" id="SSF46689">
    <property type="entry name" value="Homeodomain-like"/>
    <property type="match status" value="1"/>
</dbReference>
<feature type="DNA-binding region" description="H-T-H motif" evidence="4">
    <location>
        <begin position="17"/>
        <end position="36"/>
    </location>
</feature>
<accession>A0ABZ1C8U1</accession>
<dbReference type="InterPro" id="IPR009057">
    <property type="entry name" value="Homeodomain-like_sf"/>
</dbReference>
<dbReference type="EMBL" id="CP139781">
    <property type="protein sequence ID" value="WRQ87827.1"/>
    <property type="molecule type" value="Genomic_DNA"/>
</dbReference>
<dbReference type="RefSeq" id="WP_221029131.1">
    <property type="nucleotide sequence ID" value="NZ_CP139781.1"/>
</dbReference>
<reference evidence="6 7" key="2">
    <citation type="submission" date="2023-12" db="EMBL/GenBank/DDBJ databases">
        <title>Description of an unclassified Opitutus bacterium of Verrucomicrobiota.</title>
        <authorList>
            <person name="Zhang D.-F."/>
        </authorList>
    </citation>
    <scope>NUCLEOTIDE SEQUENCE [LARGE SCALE GENOMIC DNA]</scope>
    <source>
        <strain evidence="6 7">WL0086</strain>
    </source>
</reference>
<evidence type="ECO:0000313" key="6">
    <source>
        <dbReference type="EMBL" id="WRQ87827.1"/>
    </source>
</evidence>
<evidence type="ECO:0000256" key="1">
    <source>
        <dbReference type="ARBA" id="ARBA00023015"/>
    </source>
</evidence>
<dbReference type="Proteomes" id="UP000738431">
    <property type="component" value="Chromosome"/>
</dbReference>
<dbReference type="Pfam" id="PF00440">
    <property type="entry name" value="TetR_N"/>
    <property type="match status" value="1"/>
</dbReference>
<keyword evidence="7" id="KW-1185">Reference proteome</keyword>
<dbReference type="SUPFAM" id="SSF48498">
    <property type="entry name" value="Tetracyclin repressor-like, C-terminal domain"/>
    <property type="match status" value="1"/>
</dbReference>
<name>A0ABZ1C8U1_9BACT</name>
<dbReference type="Gene3D" id="1.10.357.10">
    <property type="entry name" value="Tetracycline Repressor, domain 2"/>
    <property type="match status" value="1"/>
</dbReference>
<gene>
    <name evidence="6" type="ORF">K1X11_000295</name>
</gene>
<dbReference type="InterPro" id="IPR011075">
    <property type="entry name" value="TetR_C"/>
</dbReference>